<feature type="transmembrane region" description="Helical" evidence="1">
    <location>
        <begin position="37"/>
        <end position="65"/>
    </location>
</feature>
<dbReference type="RefSeq" id="WP_255199801.1">
    <property type="nucleotide sequence ID" value="NZ_JAKNAX010000114.1"/>
</dbReference>
<accession>A0A9X4IYM3</accession>
<keyword evidence="1" id="KW-0812">Transmembrane</keyword>
<sequence>MRELRYSVAHTLTGRYVVIYLKLLRGHMSKNQGIIEFLAMSGILPLAIFLIIILGGIGFLLLAVFSMSKDKSASCAQQDGSECKRLDTYYDPSLPERSCPNCSGNISKGKVVCSTCGELDSNVIST</sequence>
<protein>
    <submittedName>
        <fullName evidence="2">Uncharacterized protein</fullName>
    </submittedName>
</protein>
<dbReference type="EMBL" id="JAKNAX010000114">
    <property type="protein sequence ID" value="MDE1348344.1"/>
    <property type="molecule type" value="Genomic_DNA"/>
</dbReference>
<evidence type="ECO:0000256" key="1">
    <source>
        <dbReference type="SAM" id="Phobius"/>
    </source>
</evidence>
<evidence type="ECO:0000313" key="2">
    <source>
        <dbReference type="EMBL" id="MDE1348344.1"/>
    </source>
</evidence>
<gene>
    <name evidence="2" type="ORF">L9X51_18410</name>
</gene>
<evidence type="ECO:0000313" key="3">
    <source>
        <dbReference type="Proteomes" id="UP001140978"/>
    </source>
</evidence>
<organism evidence="2 3">
    <name type="scientific">Vibrio aestuarianus</name>
    <dbReference type="NCBI Taxonomy" id="28171"/>
    <lineage>
        <taxon>Bacteria</taxon>
        <taxon>Pseudomonadati</taxon>
        <taxon>Pseudomonadota</taxon>
        <taxon>Gammaproteobacteria</taxon>
        <taxon>Vibrionales</taxon>
        <taxon>Vibrionaceae</taxon>
        <taxon>Vibrio</taxon>
    </lineage>
</organism>
<keyword evidence="1" id="KW-1133">Transmembrane helix</keyword>
<proteinExistence type="predicted"/>
<comment type="caution">
    <text evidence="2">The sequence shown here is derived from an EMBL/GenBank/DDBJ whole genome shotgun (WGS) entry which is preliminary data.</text>
</comment>
<dbReference type="Proteomes" id="UP001140978">
    <property type="component" value="Unassembled WGS sequence"/>
</dbReference>
<dbReference type="AlphaFoldDB" id="A0A9X4IYM3"/>
<keyword evidence="1" id="KW-0472">Membrane</keyword>
<name>A0A9X4IYM3_9VIBR</name>
<reference evidence="2" key="1">
    <citation type="submission" date="2022-02" db="EMBL/GenBank/DDBJ databases">
        <title>Emergence and expansion in Europe of a Vibrio aestuarianus clonal complex pathogenic for oysters.</title>
        <authorList>
            <person name="Mesnil A."/>
            <person name="Travers M.-A."/>
        </authorList>
    </citation>
    <scope>NUCLEOTIDE SEQUENCE</scope>
    <source>
        <strain evidence="2">19_064_15T1</strain>
    </source>
</reference>